<evidence type="ECO:0000313" key="4">
    <source>
        <dbReference type="Proteomes" id="UP000199093"/>
    </source>
</evidence>
<dbReference type="Pfam" id="PF01370">
    <property type="entry name" value="Epimerase"/>
    <property type="match status" value="1"/>
</dbReference>
<evidence type="ECO:0000259" key="2">
    <source>
        <dbReference type="Pfam" id="PF01370"/>
    </source>
</evidence>
<evidence type="ECO:0000256" key="1">
    <source>
        <dbReference type="SAM" id="Phobius"/>
    </source>
</evidence>
<dbReference type="InterPro" id="IPR025695">
    <property type="entry name" value="DoxX-like"/>
</dbReference>
<evidence type="ECO:0000313" key="3">
    <source>
        <dbReference type="EMBL" id="SDJ28907.1"/>
    </source>
</evidence>
<feature type="transmembrane region" description="Helical" evidence="1">
    <location>
        <begin position="410"/>
        <end position="427"/>
    </location>
</feature>
<dbReference type="EMBL" id="FNEJ01000024">
    <property type="protein sequence ID" value="SDJ28907.1"/>
    <property type="molecule type" value="Genomic_DNA"/>
</dbReference>
<sequence>MPTALVLGGYGLIGSACCRSLAGAGFRVVGAGRSRSAAMASSLHQEWIFHDLSSLKTAGWKEILGGVDVVVNAAGALQEGPRDDLEAIHATMLAQLCAAAAPELRIVQISAAGVSLDASTEFFRSKARGDAHVTNARCDWVILRPSLVLAPEAYGGTALLRGAAAFPGLLPTVMPDSLVQTVYVEDLAAAVAATARGEIPSGTIADITEERARPLPELIRKVRAWQGFPEPRMRIFVPEAGLALTGHVADALGGLGWRSPLRSTALTVLRDGVRGDPTAWREVGGAMPRGLDETLMALPATRQERLFARLYFILPLAIAVLSIFWLASGLVALARPTAAASALAGTVLPTWVVGTTVIGGAFVDIALGVSILWRRWCRQVALGMVAVSVVYLLGGTFFAPDLWTDPLGPLLKVLPSIVLALIVWLGVEDR</sequence>
<feature type="transmembrane region" description="Helical" evidence="1">
    <location>
        <begin position="310"/>
        <end position="331"/>
    </location>
</feature>
<protein>
    <submittedName>
        <fullName evidence="3">Uncharacterized conserved protein YbjT, contains NAD(P)-binding and DUF2867 domains</fullName>
    </submittedName>
</protein>
<keyword evidence="4" id="KW-1185">Reference proteome</keyword>
<dbReference type="GO" id="GO:0044877">
    <property type="term" value="F:protein-containing complex binding"/>
    <property type="evidence" value="ECO:0007669"/>
    <property type="project" value="TreeGrafter"/>
</dbReference>
<dbReference type="AlphaFoldDB" id="A0A1G8SI91"/>
<keyword evidence="1" id="KW-0472">Membrane</keyword>
<dbReference type="STRING" id="555512.SAMN04487993_102484"/>
<dbReference type="Proteomes" id="UP000199093">
    <property type="component" value="Unassembled WGS sequence"/>
</dbReference>
<gene>
    <name evidence="3" type="ORF">SAMN04487993_102484</name>
</gene>
<feature type="transmembrane region" description="Helical" evidence="1">
    <location>
        <begin position="351"/>
        <end position="373"/>
    </location>
</feature>
<feature type="domain" description="NAD-dependent epimerase/dehydratase" evidence="2">
    <location>
        <begin position="4"/>
        <end position="112"/>
    </location>
</feature>
<dbReference type="InterPro" id="IPR001509">
    <property type="entry name" value="Epimerase_deHydtase"/>
</dbReference>
<dbReference type="SUPFAM" id="SSF51735">
    <property type="entry name" value="NAD(P)-binding Rossmann-fold domains"/>
    <property type="match status" value="1"/>
</dbReference>
<accession>A0A1G8SI91</accession>
<keyword evidence="1" id="KW-1133">Transmembrane helix</keyword>
<organism evidence="3 4">
    <name type="scientific">Salipiger marinus</name>
    <dbReference type="NCBI Taxonomy" id="555512"/>
    <lineage>
        <taxon>Bacteria</taxon>
        <taxon>Pseudomonadati</taxon>
        <taxon>Pseudomonadota</taxon>
        <taxon>Alphaproteobacteria</taxon>
        <taxon>Rhodobacterales</taxon>
        <taxon>Roseobacteraceae</taxon>
        <taxon>Salipiger</taxon>
    </lineage>
</organism>
<dbReference type="Gene3D" id="3.40.50.720">
    <property type="entry name" value="NAD(P)-binding Rossmann-like Domain"/>
    <property type="match status" value="1"/>
</dbReference>
<dbReference type="InterPro" id="IPR051207">
    <property type="entry name" value="ComplexI_NDUFA9_subunit"/>
</dbReference>
<dbReference type="OrthoDB" id="5377001at2"/>
<feature type="transmembrane region" description="Helical" evidence="1">
    <location>
        <begin position="380"/>
        <end position="398"/>
    </location>
</feature>
<reference evidence="3 4" key="1">
    <citation type="submission" date="2016-10" db="EMBL/GenBank/DDBJ databases">
        <authorList>
            <person name="de Groot N.N."/>
        </authorList>
    </citation>
    <scope>NUCLEOTIDE SEQUENCE [LARGE SCALE GENOMIC DNA]</scope>
    <source>
        <strain evidence="3 4">DSM 26424</strain>
    </source>
</reference>
<proteinExistence type="predicted"/>
<dbReference type="PANTHER" id="PTHR12126:SF11">
    <property type="entry name" value="NADH DEHYDROGENASE [UBIQUINONE] 1 ALPHA SUBCOMPLEX SUBUNIT 9, MITOCHONDRIAL"/>
    <property type="match status" value="1"/>
</dbReference>
<dbReference type="RefSeq" id="WP_089850886.1">
    <property type="nucleotide sequence ID" value="NZ_FNEJ01000024.1"/>
</dbReference>
<name>A0A1G8SI91_9RHOB</name>
<keyword evidence="1" id="KW-0812">Transmembrane</keyword>
<dbReference type="Pfam" id="PF13781">
    <property type="entry name" value="DoxX_3"/>
    <property type="match status" value="1"/>
</dbReference>
<dbReference type="InterPro" id="IPR036291">
    <property type="entry name" value="NAD(P)-bd_dom_sf"/>
</dbReference>
<dbReference type="PANTHER" id="PTHR12126">
    <property type="entry name" value="NADH-UBIQUINONE OXIDOREDUCTASE 39 KDA SUBUNIT-RELATED"/>
    <property type="match status" value="1"/>
</dbReference>